<dbReference type="InterPro" id="IPR036259">
    <property type="entry name" value="MFS_trans_sf"/>
</dbReference>
<keyword evidence="2" id="KW-0813">Transport</keyword>
<feature type="transmembrane region" description="Helical" evidence="6">
    <location>
        <begin position="160"/>
        <end position="180"/>
    </location>
</feature>
<comment type="subcellular location">
    <subcellularLocation>
        <location evidence="1">Endomembrane system</location>
        <topology evidence="1">Multi-pass membrane protein</topology>
    </subcellularLocation>
</comment>
<keyword evidence="5 6" id="KW-0472">Membrane</keyword>
<feature type="transmembrane region" description="Helical" evidence="6">
    <location>
        <begin position="200"/>
        <end position="217"/>
    </location>
</feature>
<keyword evidence="3 6" id="KW-0812">Transmembrane</keyword>
<dbReference type="GO" id="GO:0005765">
    <property type="term" value="C:lysosomal membrane"/>
    <property type="evidence" value="ECO:0007669"/>
    <property type="project" value="TreeGrafter"/>
</dbReference>
<reference evidence="8" key="1">
    <citation type="submission" date="2022-11" db="UniProtKB">
        <authorList>
            <consortium name="WormBaseParasite"/>
        </authorList>
    </citation>
    <scope>IDENTIFICATION</scope>
</reference>
<dbReference type="AlphaFoldDB" id="A0A914ELD9"/>
<dbReference type="WBParaSite" id="ACRNAN_scaffold924.g30117.t1">
    <property type="protein sequence ID" value="ACRNAN_scaffold924.g30117.t1"/>
    <property type="gene ID" value="ACRNAN_scaffold924.g30117"/>
</dbReference>
<evidence type="ECO:0000256" key="6">
    <source>
        <dbReference type="SAM" id="Phobius"/>
    </source>
</evidence>
<dbReference type="PANTHER" id="PTHR23510">
    <property type="entry name" value="INNER MEMBRANE TRANSPORT PROTEIN YAJR"/>
    <property type="match status" value="1"/>
</dbReference>
<dbReference type="InterPro" id="IPR051068">
    <property type="entry name" value="MFS_Domain-Containing_Protein"/>
</dbReference>
<feature type="transmembrane region" description="Helical" evidence="6">
    <location>
        <begin position="45"/>
        <end position="66"/>
    </location>
</feature>
<dbReference type="Gene3D" id="1.20.1250.20">
    <property type="entry name" value="MFS general substrate transporter like domains"/>
    <property type="match status" value="1"/>
</dbReference>
<name>A0A914ELD9_9BILA</name>
<dbReference type="GO" id="GO:0012505">
    <property type="term" value="C:endomembrane system"/>
    <property type="evidence" value="ECO:0007669"/>
    <property type="project" value="UniProtKB-SubCell"/>
</dbReference>
<dbReference type="Proteomes" id="UP000887540">
    <property type="component" value="Unplaced"/>
</dbReference>
<evidence type="ECO:0000313" key="7">
    <source>
        <dbReference type="Proteomes" id="UP000887540"/>
    </source>
</evidence>
<evidence type="ECO:0000256" key="1">
    <source>
        <dbReference type="ARBA" id="ARBA00004127"/>
    </source>
</evidence>
<evidence type="ECO:0000256" key="2">
    <source>
        <dbReference type="ARBA" id="ARBA00022448"/>
    </source>
</evidence>
<feature type="transmembrane region" description="Helical" evidence="6">
    <location>
        <begin position="86"/>
        <end position="108"/>
    </location>
</feature>
<accession>A0A914ELD9</accession>
<protein>
    <submittedName>
        <fullName evidence="8">Major facilitator superfamily (MFS) profile domain-containing protein</fullName>
    </submittedName>
</protein>
<proteinExistence type="predicted"/>
<evidence type="ECO:0000256" key="3">
    <source>
        <dbReference type="ARBA" id="ARBA00022692"/>
    </source>
</evidence>
<keyword evidence="4 6" id="KW-1133">Transmembrane helix</keyword>
<evidence type="ECO:0000256" key="5">
    <source>
        <dbReference type="ARBA" id="ARBA00023136"/>
    </source>
</evidence>
<evidence type="ECO:0000313" key="8">
    <source>
        <dbReference type="WBParaSite" id="ACRNAN_scaffold924.g30117.t1"/>
    </source>
</evidence>
<keyword evidence="7" id="KW-1185">Reference proteome</keyword>
<evidence type="ECO:0000256" key="4">
    <source>
        <dbReference type="ARBA" id="ARBA00022989"/>
    </source>
</evidence>
<sequence length="218" mass="23842">MKKLMPETTEESYSYILSISNACGASNQYKTHIAMASREVDRPKAMGWAALAVSFGLILGPLLQLVFTRIGYPGWNFIFGTKLNLYTVPVLVTLGISFIGVILLIFCFDGKMRIRRKEIIPVESANLTMLNSTTSSNSTIEYVGCPLEYKWCATTPRINIIIFYAGVIISLGVGIPLTGISLDILFSKILGPIQQGTMQGIYNGVGIGLQIFGPIFLS</sequence>
<organism evidence="7 8">
    <name type="scientific">Acrobeloides nanus</name>
    <dbReference type="NCBI Taxonomy" id="290746"/>
    <lineage>
        <taxon>Eukaryota</taxon>
        <taxon>Metazoa</taxon>
        <taxon>Ecdysozoa</taxon>
        <taxon>Nematoda</taxon>
        <taxon>Chromadorea</taxon>
        <taxon>Rhabditida</taxon>
        <taxon>Tylenchina</taxon>
        <taxon>Cephalobomorpha</taxon>
        <taxon>Cephaloboidea</taxon>
        <taxon>Cephalobidae</taxon>
        <taxon>Acrobeloides</taxon>
    </lineage>
</organism>
<dbReference type="PANTHER" id="PTHR23510:SF3">
    <property type="entry name" value="MAJOR FACILITATOR SUPERFAMILY DOMAIN-CONTAINING PROTEIN 8"/>
    <property type="match status" value="1"/>
</dbReference>